<evidence type="ECO:0000313" key="3">
    <source>
        <dbReference type="Proteomes" id="UP001607157"/>
    </source>
</evidence>
<evidence type="ECO:0000256" key="1">
    <source>
        <dbReference type="SAM" id="MobiDB-lite"/>
    </source>
</evidence>
<dbReference type="EMBL" id="JBIHMM010000001">
    <property type="protein sequence ID" value="MFH0253351.1"/>
    <property type="molecule type" value="Genomic_DNA"/>
</dbReference>
<comment type="caution">
    <text evidence="2">The sequence shown here is derived from an EMBL/GenBank/DDBJ whole genome shotgun (WGS) entry which is preliminary data.</text>
</comment>
<name>A0ABW7I5A2_9RHOB</name>
<dbReference type="RefSeq" id="WP_377167828.1">
    <property type="nucleotide sequence ID" value="NZ_JBHTJC010000001.1"/>
</dbReference>
<evidence type="ECO:0000313" key="2">
    <source>
        <dbReference type="EMBL" id="MFH0253351.1"/>
    </source>
</evidence>
<feature type="region of interest" description="Disordered" evidence="1">
    <location>
        <begin position="1"/>
        <end position="21"/>
    </location>
</feature>
<gene>
    <name evidence="2" type="ORF">ACGRVM_05580</name>
</gene>
<organism evidence="2 3">
    <name type="scientific">Roseovarius aquimarinus</name>
    <dbReference type="NCBI Taxonomy" id="1229156"/>
    <lineage>
        <taxon>Bacteria</taxon>
        <taxon>Pseudomonadati</taxon>
        <taxon>Pseudomonadota</taxon>
        <taxon>Alphaproteobacteria</taxon>
        <taxon>Rhodobacterales</taxon>
        <taxon>Roseobacteraceae</taxon>
        <taxon>Roseovarius</taxon>
    </lineage>
</organism>
<reference evidence="2 3" key="1">
    <citation type="submission" date="2024-10" db="EMBL/GenBank/DDBJ databases">
        <authorList>
            <person name="Yang X.-N."/>
        </authorList>
    </citation>
    <scope>NUCLEOTIDE SEQUENCE [LARGE SCALE GENOMIC DNA]</scope>
    <source>
        <strain evidence="2 3">CAU 1059</strain>
    </source>
</reference>
<dbReference type="InterPro" id="IPR036648">
    <property type="entry name" value="CN_Hdrase_a/SCN_Hdrase_g_sf"/>
</dbReference>
<proteinExistence type="predicted"/>
<accession>A0ABW7I5A2</accession>
<dbReference type="SUPFAM" id="SSF56209">
    <property type="entry name" value="Nitrile hydratase alpha chain"/>
    <property type="match status" value="1"/>
</dbReference>
<dbReference type="Proteomes" id="UP001607157">
    <property type="component" value="Unassembled WGS sequence"/>
</dbReference>
<protein>
    <submittedName>
        <fullName evidence="2">Uncharacterized protein</fullName>
    </submittedName>
</protein>
<keyword evidence="3" id="KW-1185">Reference proteome</keyword>
<sequence length="124" mass="14220">MAMALSRITGRRAASEEKTTSGTDHFALVRRKTTLYDIARVERHLPEILGRALARGWIDRDFSAALMSDPKGLLARYDVHLADTISIEVEMTETQRQRVVVYERRPDGTKRRVMYLQLVMMAGR</sequence>